<evidence type="ECO:0000256" key="1">
    <source>
        <dbReference type="ARBA" id="ARBA00022654"/>
    </source>
</evidence>
<dbReference type="Proteomes" id="UP000813461">
    <property type="component" value="Unassembled WGS sequence"/>
</dbReference>
<dbReference type="OrthoDB" id="10274779at2759"/>
<comment type="caution">
    <text evidence="5">The sequence shown here is derived from an EMBL/GenBank/DDBJ whole genome shotgun (WGS) entry which is preliminary data.</text>
</comment>
<sequence>MHLLILTGAQLHAQPTLSHAVFSLRHKIFVDKLGWEAIRSPSGLETDAFDTDAAVHFVVLTSKGEIAAYSRLLPTTQPHLLSDVYPELLRGQTEQVGEDVWEWTRTTAIPLPVTHKTQHHAVWDLPFAINPAGRMLYLGIVEWAVEEGIKVLSLQCDPSFAGVIQGLGAGAEVVCKESVTKEGKTVVPMLMKIRGGTVERMRACLGMEGMVESGLGDGQP</sequence>
<evidence type="ECO:0000256" key="4">
    <source>
        <dbReference type="ARBA" id="ARBA00022929"/>
    </source>
</evidence>
<dbReference type="GO" id="GO:0009372">
    <property type="term" value="P:quorum sensing"/>
    <property type="evidence" value="ECO:0007669"/>
    <property type="project" value="UniProtKB-KW"/>
</dbReference>
<evidence type="ECO:0000313" key="6">
    <source>
        <dbReference type="Proteomes" id="UP000813461"/>
    </source>
</evidence>
<gene>
    <name evidence="5" type="ORF">FB567DRAFT_183696</name>
</gene>
<dbReference type="AlphaFoldDB" id="A0A8K0VUF4"/>
<keyword evidence="6" id="KW-1185">Reference proteome</keyword>
<keyword evidence="3" id="KW-0949">S-adenosyl-L-methionine</keyword>
<dbReference type="EMBL" id="JAGMVJ010000020">
    <property type="protein sequence ID" value="KAH7075111.1"/>
    <property type="molecule type" value="Genomic_DNA"/>
</dbReference>
<dbReference type="Pfam" id="PF00765">
    <property type="entry name" value="Autoind_synth"/>
    <property type="match status" value="1"/>
</dbReference>
<dbReference type="PROSITE" id="PS51187">
    <property type="entry name" value="AUTOINDUCER_SYNTH_2"/>
    <property type="match status" value="1"/>
</dbReference>
<dbReference type="InterPro" id="IPR001690">
    <property type="entry name" value="Autoind_synthase"/>
</dbReference>
<dbReference type="GO" id="GO:0016740">
    <property type="term" value="F:transferase activity"/>
    <property type="evidence" value="ECO:0007669"/>
    <property type="project" value="UniProtKB-KW"/>
</dbReference>
<keyword evidence="4" id="KW-0071">Autoinducer synthesis</keyword>
<dbReference type="PANTHER" id="PTHR39322:SF1">
    <property type="entry name" value="ISOVALERYL-HOMOSERINE LACTONE SYNTHASE"/>
    <property type="match status" value="1"/>
</dbReference>
<proteinExistence type="predicted"/>
<reference evidence="5" key="1">
    <citation type="journal article" date="2021" name="Nat. Commun.">
        <title>Genetic determinants of endophytism in the Arabidopsis root mycobiome.</title>
        <authorList>
            <person name="Mesny F."/>
            <person name="Miyauchi S."/>
            <person name="Thiergart T."/>
            <person name="Pickel B."/>
            <person name="Atanasova L."/>
            <person name="Karlsson M."/>
            <person name="Huettel B."/>
            <person name="Barry K.W."/>
            <person name="Haridas S."/>
            <person name="Chen C."/>
            <person name="Bauer D."/>
            <person name="Andreopoulos W."/>
            <person name="Pangilinan J."/>
            <person name="LaButti K."/>
            <person name="Riley R."/>
            <person name="Lipzen A."/>
            <person name="Clum A."/>
            <person name="Drula E."/>
            <person name="Henrissat B."/>
            <person name="Kohler A."/>
            <person name="Grigoriev I.V."/>
            <person name="Martin F.M."/>
            <person name="Hacquard S."/>
        </authorList>
    </citation>
    <scope>NUCLEOTIDE SEQUENCE</scope>
    <source>
        <strain evidence="5">MPI-SDFR-AT-0120</strain>
    </source>
</reference>
<dbReference type="PANTHER" id="PTHR39322">
    <property type="entry name" value="ACYL-HOMOSERINE-LACTONE SYNTHASE"/>
    <property type="match status" value="1"/>
</dbReference>
<dbReference type="GO" id="GO:0007165">
    <property type="term" value="P:signal transduction"/>
    <property type="evidence" value="ECO:0007669"/>
    <property type="project" value="TreeGrafter"/>
</dbReference>
<evidence type="ECO:0000256" key="3">
    <source>
        <dbReference type="ARBA" id="ARBA00022691"/>
    </source>
</evidence>
<keyword evidence="1" id="KW-0673">Quorum sensing</keyword>
<name>A0A8K0VUF4_9PLEO</name>
<protein>
    <submittedName>
        <fullName evidence="5">Autoinducer synthase protein SolI</fullName>
    </submittedName>
</protein>
<accession>A0A8K0VUF4</accession>
<dbReference type="InterPro" id="IPR016181">
    <property type="entry name" value="Acyl_CoA_acyltransferase"/>
</dbReference>
<evidence type="ECO:0000313" key="5">
    <source>
        <dbReference type="EMBL" id="KAH7075111.1"/>
    </source>
</evidence>
<dbReference type="Gene3D" id="3.40.630.30">
    <property type="match status" value="1"/>
</dbReference>
<dbReference type="PRINTS" id="PR01549">
    <property type="entry name" value="AUTOINDCRSYN"/>
</dbReference>
<dbReference type="SUPFAM" id="SSF55729">
    <property type="entry name" value="Acyl-CoA N-acyltransferases (Nat)"/>
    <property type="match status" value="1"/>
</dbReference>
<evidence type="ECO:0000256" key="2">
    <source>
        <dbReference type="ARBA" id="ARBA00022679"/>
    </source>
</evidence>
<keyword evidence="2" id="KW-0808">Transferase</keyword>
<organism evidence="5 6">
    <name type="scientific">Paraphoma chrysanthemicola</name>
    <dbReference type="NCBI Taxonomy" id="798071"/>
    <lineage>
        <taxon>Eukaryota</taxon>
        <taxon>Fungi</taxon>
        <taxon>Dikarya</taxon>
        <taxon>Ascomycota</taxon>
        <taxon>Pezizomycotina</taxon>
        <taxon>Dothideomycetes</taxon>
        <taxon>Pleosporomycetidae</taxon>
        <taxon>Pleosporales</taxon>
        <taxon>Pleosporineae</taxon>
        <taxon>Phaeosphaeriaceae</taxon>
        <taxon>Paraphoma</taxon>
    </lineage>
</organism>